<evidence type="ECO:0000313" key="3">
    <source>
        <dbReference type="EMBL" id="RHD91576.1"/>
    </source>
</evidence>
<comment type="caution">
    <text evidence="3">The sequence shown here is derived from an EMBL/GenBank/DDBJ whole genome shotgun (WGS) entry which is preliminary data.</text>
</comment>
<proteinExistence type="predicted"/>
<dbReference type="Pfam" id="PF16394">
    <property type="entry name" value="DUF5003"/>
    <property type="match status" value="1"/>
</dbReference>
<protein>
    <submittedName>
        <fullName evidence="3">DUF5003 domain-containing protein</fullName>
    </submittedName>
</protein>
<dbReference type="EMBL" id="WCSY01000003">
    <property type="protein sequence ID" value="KAB4315102.1"/>
    <property type="molecule type" value="Genomic_DNA"/>
</dbReference>
<dbReference type="RefSeq" id="WP_008766222.1">
    <property type="nucleotide sequence ID" value="NZ_AP022660.1"/>
</dbReference>
<evidence type="ECO:0000313" key="6">
    <source>
        <dbReference type="Proteomes" id="UP000440614"/>
    </source>
</evidence>
<dbReference type="EMBL" id="WCRY01000002">
    <property type="protein sequence ID" value="KAB4486820.1"/>
    <property type="molecule type" value="Genomic_DNA"/>
</dbReference>
<reference evidence="5 6" key="2">
    <citation type="journal article" date="2019" name="Nat. Med.">
        <title>A library of human gut bacterial isolates paired with longitudinal multiomics data enables mechanistic microbiome research.</title>
        <authorList>
            <person name="Poyet M."/>
            <person name="Groussin M."/>
            <person name="Gibbons S.M."/>
            <person name="Avila-Pacheco J."/>
            <person name="Jiang X."/>
            <person name="Kearney S.M."/>
            <person name="Perrotta A.R."/>
            <person name="Berdy B."/>
            <person name="Zhao S."/>
            <person name="Lieberman T.D."/>
            <person name="Swanson P.K."/>
            <person name="Smith M."/>
            <person name="Roesemann S."/>
            <person name="Alexander J.E."/>
            <person name="Rich S.A."/>
            <person name="Livny J."/>
            <person name="Vlamakis H."/>
            <person name="Clish C."/>
            <person name="Bullock K."/>
            <person name="Deik A."/>
            <person name="Scott J."/>
            <person name="Pierce K.A."/>
            <person name="Xavier R.J."/>
            <person name="Alm E.J."/>
        </authorList>
    </citation>
    <scope>NUCLEOTIDE SEQUENCE [LARGE SCALE GENOMIC DNA]</scope>
    <source>
        <strain evidence="2 5">BIOML-A162</strain>
        <strain evidence="1 6">BIOML-A188</strain>
    </source>
</reference>
<evidence type="ECO:0000313" key="5">
    <source>
        <dbReference type="Proteomes" id="UP000436858"/>
    </source>
</evidence>
<evidence type="ECO:0000313" key="1">
    <source>
        <dbReference type="EMBL" id="KAB4315102.1"/>
    </source>
</evidence>
<dbReference type="Gene3D" id="2.60.40.10">
    <property type="entry name" value="Immunoglobulins"/>
    <property type="match status" value="1"/>
</dbReference>
<sequence length="650" mass="71087">MDMKKFSLKPLGDSCMKMLCKSCFFIGLLMTFCLTACSDDDDDTVTPIFPEKQNIVCNAGEKKEFTFTANTNWSLASSTIWCKFQNNDTEEFVVSGTAGTQTVTIMATNENQNNDNASVAKLELTMGGQTIVIGEVTRSAAGYELKIFDEEGVEINELKVGYQHFSKFSVQANFRFAATNLPGWVELEGGSLVGPVNQKVSGGLKIIEDDNREKYPVPASDKNVITFSDEEGKAFYSFNVSYDGMTPGVLEMTLPSSNKYDWAVSLDGKTFTQSAGGVAGTGGSTTTLKNRVPFTVKTLNDDYEVVFVEKGSNNNDLYIMDASYNEWMRCEREGGKATLIVDEYTPASYEPAERVGYVLVFSRAQYEDIKDNLEATIIDGEDLVYKYEQSNLVLQFTQKETKGGGDELAITAVDGQTYNPIDCTSYTGGDADYFKSEYGVTGIFEIKQPASVATVAKMPFNWSNSVCYYFEDEQEANGVTEPISETDITIYTEAANGKDVFLIVSDESGNKLMLIVRISNAGSGGGGDVPFTVTTSQLAPVSCTAYDGSMGGANYFITQYEVTDISDIKNPPIGESIFVTLNTSSIVDFKCYDVDEKIVDASSDIEISEDWSTGKQNLNVWLGNGSSLTKTVFLIITGEDGSKHMLVINI</sequence>
<evidence type="ECO:0000313" key="4">
    <source>
        <dbReference type="Proteomes" id="UP000284785"/>
    </source>
</evidence>
<evidence type="ECO:0000313" key="2">
    <source>
        <dbReference type="EMBL" id="KAB4486820.1"/>
    </source>
</evidence>
<name>A0A139JWC3_BACT4</name>
<dbReference type="EMBL" id="QSJP01000001">
    <property type="protein sequence ID" value="RHD91576.1"/>
    <property type="molecule type" value="Genomic_DNA"/>
</dbReference>
<dbReference type="AlphaFoldDB" id="A0A139JWC3"/>
<dbReference type="InterPro" id="IPR013783">
    <property type="entry name" value="Ig-like_fold"/>
</dbReference>
<dbReference type="Proteomes" id="UP000284785">
    <property type="component" value="Unassembled WGS sequence"/>
</dbReference>
<accession>C6IE74</accession>
<organism evidence="3 4">
    <name type="scientific">Bacteroides thetaiotaomicron</name>
    <dbReference type="NCBI Taxonomy" id="818"/>
    <lineage>
        <taxon>Bacteria</taxon>
        <taxon>Pseudomonadati</taxon>
        <taxon>Bacteroidota</taxon>
        <taxon>Bacteroidia</taxon>
        <taxon>Bacteroidales</taxon>
        <taxon>Bacteroidaceae</taxon>
        <taxon>Bacteroides</taxon>
    </lineage>
</organism>
<dbReference type="GeneID" id="60926173"/>
<dbReference type="Proteomes" id="UP000440614">
    <property type="component" value="Unassembled WGS sequence"/>
</dbReference>
<reference evidence="3 4" key="1">
    <citation type="submission" date="2018-08" db="EMBL/GenBank/DDBJ databases">
        <title>A genome reference for cultivated species of the human gut microbiota.</title>
        <authorList>
            <person name="Zou Y."/>
            <person name="Xue W."/>
            <person name="Luo G."/>
        </authorList>
    </citation>
    <scope>NUCLEOTIDE SEQUENCE [LARGE SCALE GENOMIC DNA]</scope>
    <source>
        <strain evidence="3 4">AM30-26</strain>
    </source>
</reference>
<accession>A0A139JWC3</accession>
<dbReference type="InterPro" id="IPR032167">
    <property type="entry name" value="DUF5003"/>
</dbReference>
<gene>
    <name evidence="3" type="ORF">DW780_00805</name>
    <name evidence="2" type="ORF">GAN91_02035</name>
    <name evidence="1" type="ORF">GAO51_04045</name>
</gene>
<dbReference type="Proteomes" id="UP000436858">
    <property type="component" value="Unassembled WGS sequence"/>
</dbReference>